<accession>A0A7X0D5Z2</accession>
<evidence type="ECO:0000313" key="1">
    <source>
        <dbReference type="EMBL" id="MBB6172176.1"/>
    </source>
</evidence>
<dbReference type="EMBL" id="JACHDS010000001">
    <property type="protein sequence ID" value="MBB6172176.1"/>
    <property type="molecule type" value="Genomic_DNA"/>
</dbReference>
<dbReference type="AlphaFoldDB" id="A0A7X0D5Z2"/>
<comment type="caution">
    <text evidence="1">The sequence shown here is derived from an EMBL/GenBank/DDBJ whole genome shotgun (WGS) entry which is preliminary data.</text>
</comment>
<reference evidence="1 2" key="1">
    <citation type="submission" date="2020-08" db="EMBL/GenBank/DDBJ databases">
        <title>Sequencing the genomes of 1000 actinobacteria strains.</title>
        <authorList>
            <person name="Klenk H.-P."/>
        </authorList>
    </citation>
    <scope>NUCLEOTIDE SEQUENCE [LARGE SCALE GENOMIC DNA]</scope>
    <source>
        <strain evidence="1 2">DSM 46659</strain>
    </source>
</reference>
<name>A0A7X0D5Z2_9ACTN</name>
<sequence length="121" mass="13491">MVAWLAERLPEVRVCTKLPAAERLREELPVVRVRRAPGGQSTHAGETTVLFELDALDTDPEVVWATTRAATEELVALSTRFYQNVLVDDVRLHSGPGQATHPDPELYRTFQIVRLASRSDG</sequence>
<organism evidence="1 2">
    <name type="scientific">Nocardiopsis mwathae</name>
    <dbReference type="NCBI Taxonomy" id="1472723"/>
    <lineage>
        <taxon>Bacteria</taxon>
        <taxon>Bacillati</taxon>
        <taxon>Actinomycetota</taxon>
        <taxon>Actinomycetes</taxon>
        <taxon>Streptosporangiales</taxon>
        <taxon>Nocardiopsidaceae</taxon>
        <taxon>Nocardiopsis</taxon>
    </lineage>
</organism>
<dbReference type="Proteomes" id="UP000546642">
    <property type="component" value="Unassembled WGS sequence"/>
</dbReference>
<keyword evidence="2" id="KW-1185">Reference proteome</keyword>
<protein>
    <recommendedName>
        <fullName evidence="3">DUF3168 domain-containing protein</fullName>
    </recommendedName>
</protein>
<proteinExistence type="predicted"/>
<evidence type="ECO:0000313" key="2">
    <source>
        <dbReference type="Proteomes" id="UP000546642"/>
    </source>
</evidence>
<dbReference type="RefSeq" id="WP_184075511.1">
    <property type="nucleotide sequence ID" value="NZ_JACHDS010000001.1"/>
</dbReference>
<gene>
    <name evidence="1" type="ORF">HNR23_002236</name>
</gene>
<evidence type="ECO:0008006" key="3">
    <source>
        <dbReference type="Google" id="ProtNLM"/>
    </source>
</evidence>